<proteinExistence type="predicted"/>
<dbReference type="Proteomes" id="UP000670092">
    <property type="component" value="Unassembled WGS sequence"/>
</dbReference>
<reference evidence="1 2" key="1">
    <citation type="submission" date="2021-01" db="EMBL/GenBank/DDBJ databases">
        <title>Chromosome-level genome assembly of a human fungal pathogen reveals clustering of transcriptionally co-regulated genes.</title>
        <authorList>
            <person name="Voorhies M."/>
            <person name="Cohen S."/>
            <person name="Shea T.P."/>
            <person name="Petrus S."/>
            <person name="Munoz J.F."/>
            <person name="Poplawski S."/>
            <person name="Goldman W.E."/>
            <person name="Michael T."/>
            <person name="Cuomo C.A."/>
            <person name="Sil A."/>
            <person name="Beyhan S."/>
        </authorList>
    </citation>
    <scope>NUCLEOTIDE SEQUENCE [LARGE SCALE GENOMIC DNA]</scope>
    <source>
        <strain evidence="1 2">G184AR</strain>
    </source>
</reference>
<comment type="caution">
    <text evidence="1">The sequence shown here is derived from an EMBL/GenBank/DDBJ whole genome shotgun (WGS) entry which is preliminary data.</text>
</comment>
<name>A0A8H7YKC4_AJECA</name>
<dbReference type="EMBL" id="JAEVHI010000005">
    <property type="protein sequence ID" value="KAG5291149.1"/>
    <property type="molecule type" value="Genomic_DNA"/>
</dbReference>
<evidence type="ECO:0000313" key="2">
    <source>
        <dbReference type="Proteomes" id="UP000670092"/>
    </source>
</evidence>
<dbReference type="VEuPathDB" id="FungiDB:I7I52_08382"/>
<accession>A0A8H7YKC4</accession>
<protein>
    <submittedName>
        <fullName evidence="1">Uncharacterized protein</fullName>
    </submittedName>
</protein>
<gene>
    <name evidence="1" type="ORF">I7I52_08382</name>
</gene>
<organism evidence="1 2">
    <name type="scientific">Ajellomyces capsulatus</name>
    <name type="common">Darling's disease fungus</name>
    <name type="synonym">Histoplasma capsulatum</name>
    <dbReference type="NCBI Taxonomy" id="5037"/>
    <lineage>
        <taxon>Eukaryota</taxon>
        <taxon>Fungi</taxon>
        <taxon>Dikarya</taxon>
        <taxon>Ascomycota</taxon>
        <taxon>Pezizomycotina</taxon>
        <taxon>Eurotiomycetes</taxon>
        <taxon>Eurotiomycetidae</taxon>
        <taxon>Onygenales</taxon>
        <taxon>Ajellomycetaceae</taxon>
        <taxon>Histoplasma</taxon>
    </lineage>
</organism>
<evidence type="ECO:0000313" key="1">
    <source>
        <dbReference type="EMBL" id="KAG5291149.1"/>
    </source>
</evidence>
<dbReference type="AlphaFoldDB" id="A0A8H7YKC4"/>
<sequence length="90" mass="10113">MEARTGRSFQALKYAVSAVNRPASAWISRSPIFAAFDSPLLFLPHSVSFGLRRFPFIEFQLHLDPGSSEAENDMNTWILSQSWYAAAGEF</sequence>